<comment type="catalytic activity">
    <reaction evidence="13">
        <text>N(6)-biotinyl-L-lysyl-[protein] + hydrogencarbonate + ATP = N(6)-carboxybiotinyl-L-lysyl-[protein] + ADP + phosphate + H(+)</text>
        <dbReference type="Rhea" id="RHEA:13501"/>
        <dbReference type="Rhea" id="RHEA-COMP:10505"/>
        <dbReference type="Rhea" id="RHEA-COMP:10506"/>
        <dbReference type="ChEBI" id="CHEBI:15378"/>
        <dbReference type="ChEBI" id="CHEBI:17544"/>
        <dbReference type="ChEBI" id="CHEBI:30616"/>
        <dbReference type="ChEBI" id="CHEBI:43474"/>
        <dbReference type="ChEBI" id="CHEBI:83144"/>
        <dbReference type="ChEBI" id="CHEBI:83145"/>
        <dbReference type="ChEBI" id="CHEBI:456216"/>
        <dbReference type="EC" id="6.3.4.14"/>
    </reaction>
</comment>
<dbReference type="InterPro" id="IPR011764">
    <property type="entry name" value="Biotin_carboxylation_dom"/>
</dbReference>
<evidence type="ECO:0000256" key="6">
    <source>
        <dbReference type="ARBA" id="ARBA00022741"/>
    </source>
</evidence>
<comment type="subunit">
    <text evidence="3">Acetyl-CoA carboxylase is a heterohexamer of biotin carboxyl carrier protein, biotin carboxylase and the two subunits of carboxyl transferase in a 2:2 complex.</text>
</comment>
<dbReference type="InterPro" id="IPR004549">
    <property type="entry name" value="Acetyl_CoA_COase_biotin_COase"/>
</dbReference>
<dbReference type="PANTHER" id="PTHR18866:SF33">
    <property type="entry name" value="METHYLCROTONOYL-COA CARBOXYLASE SUBUNIT ALPHA, MITOCHONDRIAL-RELATED"/>
    <property type="match status" value="1"/>
</dbReference>
<dbReference type="FunFam" id="3.30.470.20:FF:000028">
    <property type="entry name" value="Methylcrotonoyl-CoA carboxylase subunit alpha, mitochondrial"/>
    <property type="match status" value="1"/>
</dbReference>
<evidence type="ECO:0000256" key="14">
    <source>
        <dbReference type="PROSITE-ProRule" id="PRU00409"/>
    </source>
</evidence>
<dbReference type="SMART" id="SM00878">
    <property type="entry name" value="Biotin_carb_C"/>
    <property type="match status" value="1"/>
</dbReference>
<dbReference type="GO" id="GO:0046872">
    <property type="term" value="F:metal ion binding"/>
    <property type="evidence" value="ECO:0007669"/>
    <property type="project" value="InterPro"/>
</dbReference>
<dbReference type="Gene3D" id="3.30.470.20">
    <property type="entry name" value="ATP-grasp fold, B domain"/>
    <property type="match status" value="1"/>
</dbReference>
<dbReference type="Proteomes" id="UP000199433">
    <property type="component" value="Unassembled WGS sequence"/>
</dbReference>
<evidence type="ECO:0000256" key="1">
    <source>
        <dbReference type="ARBA" id="ARBA00003761"/>
    </source>
</evidence>
<dbReference type="GO" id="GO:0006633">
    <property type="term" value="P:fatty acid biosynthetic process"/>
    <property type="evidence" value="ECO:0007669"/>
    <property type="project" value="UniProtKB-KW"/>
</dbReference>
<dbReference type="PANTHER" id="PTHR18866">
    <property type="entry name" value="CARBOXYLASE:PYRUVATE/ACETYL-COA/PROPIONYL-COA CARBOXYLASE"/>
    <property type="match status" value="1"/>
</dbReference>
<keyword evidence="8 14" id="KW-0067">ATP-binding</keyword>
<feature type="domain" description="ATP-grasp" evidence="15">
    <location>
        <begin position="120"/>
        <end position="317"/>
    </location>
</feature>
<dbReference type="EMBL" id="FNFK01000043">
    <property type="protein sequence ID" value="SDK61675.1"/>
    <property type="molecule type" value="Genomic_DNA"/>
</dbReference>
<protein>
    <recommendedName>
        <fullName evidence="4">biotin carboxylase</fullName>
        <ecNumber evidence="4">6.3.4.14</ecNumber>
    </recommendedName>
</protein>
<accession>A0A1G9DCV2</accession>
<dbReference type="RefSeq" id="WP_091268068.1">
    <property type="nucleotide sequence ID" value="NZ_FNFK01000043.1"/>
</dbReference>
<evidence type="ECO:0000256" key="8">
    <source>
        <dbReference type="ARBA" id="ARBA00022840"/>
    </source>
</evidence>
<evidence type="ECO:0000259" key="16">
    <source>
        <dbReference type="PROSITE" id="PS50979"/>
    </source>
</evidence>
<evidence type="ECO:0000256" key="9">
    <source>
        <dbReference type="ARBA" id="ARBA00022842"/>
    </source>
</evidence>
<dbReference type="Pfam" id="PF02786">
    <property type="entry name" value="CPSase_L_D2"/>
    <property type="match status" value="1"/>
</dbReference>
<dbReference type="GO" id="GO:2001295">
    <property type="term" value="P:malonyl-CoA biosynthetic process"/>
    <property type="evidence" value="ECO:0007669"/>
    <property type="project" value="UniProtKB-UniPathway"/>
</dbReference>
<dbReference type="InterPro" id="IPR005479">
    <property type="entry name" value="CPAse_ATP-bd"/>
</dbReference>
<evidence type="ECO:0000313" key="18">
    <source>
        <dbReference type="Proteomes" id="UP000199433"/>
    </source>
</evidence>
<keyword evidence="11" id="KW-0464">Manganese</keyword>
<dbReference type="FunFam" id="3.40.50.20:FF:000010">
    <property type="entry name" value="Propionyl-CoA carboxylase subunit alpha"/>
    <property type="match status" value="1"/>
</dbReference>
<dbReference type="SUPFAM" id="SSF52440">
    <property type="entry name" value="PreATP-grasp domain"/>
    <property type="match status" value="1"/>
</dbReference>
<dbReference type="InterPro" id="IPR016185">
    <property type="entry name" value="PreATP-grasp_dom_sf"/>
</dbReference>
<dbReference type="EC" id="6.3.4.14" evidence="4"/>
<dbReference type="InterPro" id="IPR050856">
    <property type="entry name" value="Biotin_carboxylase_complex"/>
</dbReference>
<evidence type="ECO:0000256" key="4">
    <source>
        <dbReference type="ARBA" id="ARBA00013263"/>
    </source>
</evidence>
<organism evidence="17 18">
    <name type="scientific">Alkalibacterium thalassium</name>
    <dbReference type="NCBI Taxonomy" id="426701"/>
    <lineage>
        <taxon>Bacteria</taxon>
        <taxon>Bacillati</taxon>
        <taxon>Bacillota</taxon>
        <taxon>Bacilli</taxon>
        <taxon>Lactobacillales</taxon>
        <taxon>Carnobacteriaceae</taxon>
        <taxon>Alkalibacterium</taxon>
    </lineage>
</organism>
<dbReference type="UniPathway" id="UPA00655">
    <property type="reaction ID" value="UER00711"/>
</dbReference>
<dbReference type="AlphaFoldDB" id="A0A1G9DCV2"/>
<name>A0A1G9DCV2_9LACT</name>
<dbReference type="SUPFAM" id="SSF56059">
    <property type="entry name" value="Glutathione synthetase ATP-binding domain-like"/>
    <property type="match status" value="1"/>
</dbReference>
<reference evidence="18" key="1">
    <citation type="submission" date="2016-10" db="EMBL/GenBank/DDBJ databases">
        <authorList>
            <person name="Varghese N."/>
            <person name="Submissions S."/>
        </authorList>
    </citation>
    <scope>NUCLEOTIDE SEQUENCE [LARGE SCALE GENOMIC DNA]</scope>
    <source>
        <strain evidence="18">DSM 19181</strain>
    </source>
</reference>
<dbReference type="Pfam" id="PF00289">
    <property type="entry name" value="Biotin_carb_N"/>
    <property type="match status" value="1"/>
</dbReference>
<keyword evidence="10" id="KW-0443">Lipid metabolism</keyword>
<dbReference type="FunFam" id="3.30.1490.20:FF:000003">
    <property type="entry name" value="acetyl-CoA carboxylase isoform X1"/>
    <property type="match status" value="1"/>
</dbReference>
<gene>
    <name evidence="17" type="ORF">SAMN04488098_104314</name>
</gene>
<dbReference type="PROSITE" id="PS50979">
    <property type="entry name" value="BC"/>
    <property type="match status" value="1"/>
</dbReference>
<keyword evidence="10" id="KW-0444">Lipid biosynthesis</keyword>
<dbReference type="NCBIfam" id="NF006367">
    <property type="entry name" value="PRK08591.1"/>
    <property type="match status" value="1"/>
</dbReference>
<dbReference type="STRING" id="426701.SAMN04488098_104314"/>
<dbReference type="SUPFAM" id="SSF51246">
    <property type="entry name" value="Rudiment single hybrid motif"/>
    <property type="match status" value="1"/>
</dbReference>
<evidence type="ECO:0000256" key="12">
    <source>
        <dbReference type="ARBA" id="ARBA00023267"/>
    </source>
</evidence>
<dbReference type="Pfam" id="PF02785">
    <property type="entry name" value="Biotin_carb_C"/>
    <property type="match status" value="1"/>
</dbReference>
<evidence type="ECO:0000256" key="5">
    <source>
        <dbReference type="ARBA" id="ARBA00022598"/>
    </source>
</evidence>
<keyword evidence="12" id="KW-0092">Biotin</keyword>
<evidence type="ECO:0000256" key="10">
    <source>
        <dbReference type="ARBA" id="ARBA00023160"/>
    </source>
</evidence>
<evidence type="ECO:0000256" key="3">
    <source>
        <dbReference type="ARBA" id="ARBA00011750"/>
    </source>
</evidence>
<evidence type="ECO:0000313" key="17">
    <source>
        <dbReference type="EMBL" id="SDK61675.1"/>
    </source>
</evidence>
<dbReference type="GO" id="GO:0005524">
    <property type="term" value="F:ATP binding"/>
    <property type="evidence" value="ECO:0007669"/>
    <property type="project" value="UniProtKB-UniRule"/>
</dbReference>
<keyword evidence="10" id="KW-0275">Fatty acid biosynthesis</keyword>
<evidence type="ECO:0000256" key="2">
    <source>
        <dbReference type="ARBA" id="ARBA00004956"/>
    </source>
</evidence>
<dbReference type="InterPro" id="IPR005482">
    <property type="entry name" value="Biotin_COase_C"/>
</dbReference>
<keyword evidence="6 14" id="KW-0547">Nucleotide-binding</keyword>
<dbReference type="PROSITE" id="PS00867">
    <property type="entry name" value="CPSASE_2"/>
    <property type="match status" value="1"/>
</dbReference>
<keyword evidence="5" id="KW-0436">Ligase</keyword>
<keyword evidence="9" id="KW-0460">Magnesium</keyword>
<evidence type="ECO:0000256" key="11">
    <source>
        <dbReference type="ARBA" id="ARBA00023211"/>
    </source>
</evidence>
<comment type="pathway">
    <text evidence="2">Lipid metabolism; malonyl-CoA biosynthesis; malonyl-CoA from acetyl-CoA: step 1/1.</text>
</comment>
<proteinExistence type="predicted"/>
<evidence type="ECO:0000259" key="15">
    <source>
        <dbReference type="PROSITE" id="PS50975"/>
    </source>
</evidence>
<feature type="domain" description="Biotin carboxylation" evidence="16">
    <location>
        <begin position="1"/>
        <end position="447"/>
    </location>
</feature>
<sequence length="461" mass="50833">MFEKILVANRGEIAVRIIRACKELGIKTVAIYSTADEDALHMQLADEAVCIGPPKASDSYLNIHNILSAAVLTGAEAIHPGFGFLSENSLFAAMCEEVNITFIGPDKETIEQMGNKSNAREMMQKANVPVIPGSHSSITTLDELHDHVQSIGLPVIIKAVAGGGGKGMRMVFDSDLLESSFLQAQSESKAAFNDNRMYVEKIITPAKHIEVQILADHHGNVIHLGERDCSLQRNHQKIVEEAPSSSLTDEARENICMSAVRAAQGVGYKNAGTIEFLVDQNEQYYFMEMNTRIQVEHPITEMITHVDIVKEQIRIAAGLPLTLTQEDIEFKGHAIECRINAENPAFNFAPSPGEITYLNMPSGGLGLRVDTAMFAGGIIPPHYDSMIAKIITHGQTREDAVRKMIRALDEMVVEGIQTNLDFQYDLLSHEAFESGEYTTETLSQQIIPDWLNEKEAENEAI</sequence>
<comment type="function">
    <text evidence="1">This protein is a component of the acetyl coenzyme A carboxylase complex; first, biotin carboxylase catalyzes the carboxylation of the carrier protein and then the transcarboxylase transfers the carboxyl group to form malonyl-CoA.</text>
</comment>
<evidence type="ECO:0000256" key="13">
    <source>
        <dbReference type="ARBA" id="ARBA00048600"/>
    </source>
</evidence>
<evidence type="ECO:0000256" key="7">
    <source>
        <dbReference type="ARBA" id="ARBA00022832"/>
    </source>
</evidence>
<dbReference type="OrthoDB" id="9807469at2"/>
<dbReference type="InterPro" id="IPR011054">
    <property type="entry name" value="Rudment_hybrid_motif"/>
</dbReference>
<dbReference type="GO" id="GO:0004075">
    <property type="term" value="F:biotin carboxylase activity"/>
    <property type="evidence" value="ECO:0007669"/>
    <property type="project" value="UniProtKB-EC"/>
</dbReference>
<keyword evidence="18" id="KW-1185">Reference proteome</keyword>
<dbReference type="InterPro" id="IPR011761">
    <property type="entry name" value="ATP-grasp"/>
</dbReference>
<keyword evidence="7" id="KW-0276">Fatty acid metabolism</keyword>
<dbReference type="PROSITE" id="PS50975">
    <property type="entry name" value="ATP_GRASP"/>
    <property type="match status" value="1"/>
</dbReference>
<dbReference type="InterPro" id="IPR005481">
    <property type="entry name" value="BC-like_N"/>
</dbReference>
<dbReference type="NCBIfam" id="TIGR00514">
    <property type="entry name" value="accC"/>
    <property type="match status" value="1"/>
</dbReference>